<dbReference type="KEGG" id="mlr:MELLADRAFT_57602"/>
<protein>
    <submittedName>
        <fullName evidence="1">Uncharacterized protein</fullName>
    </submittedName>
</protein>
<accession>F4S4L8</accession>
<reference evidence="2" key="1">
    <citation type="journal article" date="2011" name="Proc. Natl. Acad. Sci. U.S.A.">
        <title>Obligate biotrophy features unraveled by the genomic analysis of rust fungi.</title>
        <authorList>
            <person name="Duplessis S."/>
            <person name="Cuomo C.A."/>
            <person name="Lin Y.-C."/>
            <person name="Aerts A."/>
            <person name="Tisserant E."/>
            <person name="Veneault-Fourrey C."/>
            <person name="Joly D.L."/>
            <person name="Hacquard S."/>
            <person name="Amselem J."/>
            <person name="Cantarel B.L."/>
            <person name="Chiu R."/>
            <person name="Coutinho P.M."/>
            <person name="Feau N."/>
            <person name="Field M."/>
            <person name="Frey P."/>
            <person name="Gelhaye E."/>
            <person name="Goldberg J."/>
            <person name="Grabherr M.G."/>
            <person name="Kodira C.D."/>
            <person name="Kohler A."/>
            <person name="Kuees U."/>
            <person name="Lindquist E.A."/>
            <person name="Lucas S.M."/>
            <person name="Mago R."/>
            <person name="Mauceli E."/>
            <person name="Morin E."/>
            <person name="Murat C."/>
            <person name="Pangilinan J.L."/>
            <person name="Park R."/>
            <person name="Pearson M."/>
            <person name="Quesneville H."/>
            <person name="Rouhier N."/>
            <person name="Sakthikumar S."/>
            <person name="Salamov A.A."/>
            <person name="Schmutz J."/>
            <person name="Selles B."/>
            <person name="Shapiro H."/>
            <person name="Tanguay P."/>
            <person name="Tuskan G.A."/>
            <person name="Henrissat B."/>
            <person name="Van de Peer Y."/>
            <person name="Rouze P."/>
            <person name="Ellis J.G."/>
            <person name="Dodds P.N."/>
            <person name="Schein J.E."/>
            <person name="Zhong S."/>
            <person name="Hamelin R.C."/>
            <person name="Grigoriev I.V."/>
            <person name="Szabo L.J."/>
            <person name="Martin F."/>
        </authorList>
    </citation>
    <scope>NUCLEOTIDE SEQUENCE [LARGE SCALE GENOMIC DNA]</scope>
    <source>
        <strain evidence="2">98AG31 / pathotype 3-4-7</strain>
    </source>
</reference>
<dbReference type="GeneID" id="18929118"/>
<sequence length="68" mass="7857">MAAADARQALDDKIMLNPAPQDLDEVQMQDWRDRRQQIADRLRQKNTQDFETVIPNKDRCDETVGEAA</sequence>
<dbReference type="VEuPathDB" id="FungiDB:MELLADRAFT_57602"/>
<proteinExistence type="predicted"/>
<dbReference type="RefSeq" id="XP_007416294.1">
    <property type="nucleotide sequence ID" value="XM_007416232.1"/>
</dbReference>
<dbReference type="HOGENOM" id="CLU_2794472_0_0_1"/>
<dbReference type="AlphaFoldDB" id="F4S4L8"/>
<dbReference type="EMBL" id="GL883147">
    <property type="protein sequence ID" value="EGG00448.1"/>
    <property type="molecule type" value="Genomic_DNA"/>
</dbReference>
<gene>
    <name evidence="1" type="ORF">MELLADRAFT_57602</name>
</gene>
<organism evidence="2">
    <name type="scientific">Melampsora larici-populina (strain 98AG31 / pathotype 3-4-7)</name>
    <name type="common">Poplar leaf rust fungus</name>
    <dbReference type="NCBI Taxonomy" id="747676"/>
    <lineage>
        <taxon>Eukaryota</taxon>
        <taxon>Fungi</taxon>
        <taxon>Dikarya</taxon>
        <taxon>Basidiomycota</taxon>
        <taxon>Pucciniomycotina</taxon>
        <taxon>Pucciniomycetes</taxon>
        <taxon>Pucciniales</taxon>
        <taxon>Melampsoraceae</taxon>
        <taxon>Melampsora</taxon>
    </lineage>
</organism>
<dbReference type="InParanoid" id="F4S4L8"/>
<evidence type="ECO:0000313" key="1">
    <source>
        <dbReference type="EMBL" id="EGG00448.1"/>
    </source>
</evidence>
<evidence type="ECO:0000313" key="2">
    <source>
        <dbReference type="Proteomes" id="UP000001072"/>
    </source>
</evidence>
<keyword evidence="2" id="KW-1185">Reference proteome</keyword>
<dbReference type="Proteomes" id="UP000001072">
    <property type="component" value="Unassembled WGS sequence"/>
</dbReference>
<name>F4S4L8_MELLP</name>